<sequence length="370" mass="42461">MKIHIYTIIFLILINFSSPTVKGQTQVPSASPGDVPPPYQILKKGIAENNYLAPLLELREREAEYLASRRRKGQYLDYMALINSYVGDYAALYEYEEKFLESLEPVNRTRASFAKEITSSPIDPYQPRAALAAIASMADGQQVIMINEEHRTPLHRAFTLRLLPLLYAGGFRYFAAETLNKSDAAELNRRGYPTQKSGTYSADPVYGDLIRTALKVGFKVVPYDVDDLNCTPQPDNPLSCQDERERGQAQNLYDRILKQDPQAKILVHAGRDHNAETQEEGFSMMAWHFRDITKINPFTIDQMHLSERRNPADEEPLYRYVTGKWKLPETTVFQSADRDFWKAGTNHDLKVFHPRARYENNRPTWQHRGG</sequence>
<dbReference type="AlphaFoldDB" id="A0A6J4NZU4"/>
<organism evidence="1">
    <name type="scientific">uncultured Pyrinomonadaceae bacterium</name>
    <dbReference type="NCBI Taxonomy" id="2283094"/>
    <lineage>
        <taxon>Bacteria</taxon>
        <taxon>Pseudomonadati</taxon>
        <taxon>Acidobacteriota</taxon>
        <taxon>Blastocatellia</taxon>
        <taxon>Blastocatellales</taxon>
        <taxon>Pyrinomonadaceae</taxon>
        <taxon>environmental samples</taxon>
    </lineage>
</organism>
<protein>
    <recommendedName>
        <fullName evidence="2">Haem-binding uptake Tiki superfamily ChaN domain-containing protein</fullName>
    </recommendedName>
</protein>
<name>A0A6J4NZU4_9BACT</name>
<dbReference type="EMBL" id="CADCUR010000128">
    <property type="protein sequence ID" value="CAA9400163.1"/>
    <property type="molecule type" value="Genomic_DNA"/>
</dbReference>
<gene>
    <name evidence="1" type="ORF">AVDCRST_MAG74-1533</name>
</gene>
<reference evidence="1" key="1">
    <citation type="submission" date="2020-02" db="EMBL/GenBank/DDBJ databases">
        <authorList>
            <person name="Meier V. D."/>
        </authorList>
    </citation>
    <scope>NUCLEOTIDE SEQUENCE</scope>
    <source>
        <strain evidence="1">AVDCRST_MAG74</strain>
    </source>
</reference>
<accession>A0A6J4NZU4</accession>
<evidence type="ECO:0008006" key="2">
    <source>
        <dbReference type="Google" id="ProtNLM"/>
    </source>
</evidence>
<evidence type="ECO:0000313" key="1">
    <source>
        <dbReference type="EMBL" id="CAA9400163.1"/>
    </source>
</evidence>
<proteinExistence type="predicted"/>